<evidence type="ECO:0000256" key="2">
    <source>
        <dbReference type="ARBA" id="ARBA00022803"/>
    </source>
</evidence>
<evidence type="ECO:0000256" key="4">
    <source>
        <dbReference type="SAM" id="MobiDB-lite"/>
    </source>
</evidence>
<keyword evidence="6" id="KW-1185">Reference proteome</keyword>
<proteinExistence type="predicted"/>
<dbReference type="GO" id="GO:0055087">
    <property type="term" value="C:Ski complex"/>
    <property type="evidence" value="ECO:0007669"/>
    <property type="project" value="InterPro"/>
</dbReference>
<organism evidence="5 6">
    <name type="scientific">Microbotryum intermedium</name>
    <dbReference type="NCBI Taxonomy" id="269621"/>
    <lineage>
        <taxon>Eukaryota</taxon>
        <taxon>Fungi</taxon>
        <taxon>Dikarya</taxon>
        <taxon>Basidiomycota</taxon>
        <taxon>Pucciniomycotina</taxon>
        <taxon>Microbotryomycetes</taxon>
        <taxon>Microbotryales</taxon>
        <taxon>Microbotryaceae</taxon>
        <taxon>Microbotryum</taxon>
    </lineage>
</organism>
<dbReference type="SMART" id="SM00028">
    <property type="entry name" value="TPR"/>
    <property type="match status" value="6"/>
</dbReference>
<dbReference type="EMBL" id="FMSP01000008">
    <property type="protein sequence ID" value="SCV71827.1"/>
    <property type="molecule type" value="Genomic_DNA"/>
</dbReference>
<evidence type="ECO:0000256" key="1">
    <source>
        <dbReference type="ARBA" id="ARBA00022737"/>
    </source>
</evidence>
<evidence type="ECO:0000313" key="5">
    <source>
        <dbReference type="EMBL" id="SCV71827.1"/>
    </source>
</evidence>
<keyword evidence="2 3" id="KW-0802">TPR repeat</keyword>
<protein>
    <submittedName>
        <fullName evidence="5">BQ2448_4521 protein</fullName>
    </submittedName>
</protein>
<dbReference type="Pfam" id="PF13181">
    <property type="entry name" value="TPR_8"/>
    <property type="match status" value="1"/>
</dbReference>
<dbReference type="InterPro" id="IPR040962">
    <property type="entry name" value="TPR_22"/>
</dbReference>
<feature type="compositionally biased region" description="Basic and acidic residues" evidence="4">
    <location>
        <begin position="617"/>
        <end position="639"/>
    </location>
</feature>
<gene>
    <name evidence="5" type="ORF">BQ2448_4521</name>
</gene>
<dbReference type="STRING" id="269621.A0A238FF26"/>
<sequence length="1613" mass="178525">MSALIKDKLKLLKAAVQAKDWINVEKHASVIDLKDLTHSCKHDDSCLTSRVFLALACTNLERFDQAQEEYQKAIELAPSQFLARQGLASLYEKQQRWTEYDTALNQLVQQAQEAQDAPKCAESLAKLIQVRRKHGTSTEVGAPPAIRAGIKTDISEKPFQLVQVLSLLLPSSPLYPLLQTLPPAQPTNPTATTYHSIQMALLSPLPTLLELLSLTEAQETSLIESEIKKRRQRLGGPSLSASETRRLVEREYMLSSRLPELYKVILEDPDASEREELRREIEGKLLRHWKTLLFALPSSFDEPSLDLSASKTLETGKGKTNVAANGKEKEDRIKNSVRWEIEQLTKGMVVIGVEDELAWKVELDWGDRYGNWEEVDWRLLKKFEEKFPDTGLAAIISVVHQYHLALEASMIPEDPAKRDEDKVVAPSAEDFAEIAESGLDKSSDSILAHLLLIRYFVDQEDYATVVSIGEGGLQLLRKREAEIGRALPYSRTTLEMHLAIALVHYESPTHHIKALRLLDSLLDRAKRSGSVVPPSLLVAKALICQSSEKWLKAVGLWDQVLSSSALDESVRLIAQSERGWSLFKAEQFDAARVGLHDTVTALEARHQLRLQQQRQNEIARSKAGVEKPPGLKEGESSREAEERAKALWRFGECDWVLSEEDETVTARAFQAYLDSIKAFPDFAPSWTSLGIYYRSIEPPDWSRSLKCFQRAFELDRAQEVAARYMAEDFAEIKDWGLVELVARRVVEAAAAKAAVGGSTAKRLAWAYKAIGGSEMVSGFHSWHYIDLGFTHLVLLLGSAQNSQKYPQAIVAFQSALRGEPEDVHTWLRLGAAYGGSGKHVAALKVFSKVLSIDPENWFAKFSIGGVQREMGLFEPALTTFRGLLEERPGEMVLQVVYAETLLSAGLEQLRTGFLSRAEFSFVETLAQAKHVIETGGARRVAWKLAGEASSNLVKISECAHFSRSKELAIQLIELAGKMDVDAKVDGIDVVTVAAFLEVARSSESPVLFAGIAVLAHKARVVLDTPNETAIGSAWADLGTSIANLRPHLTKLSSRFTPEAAMHQAIRALKFGLHHEPFNPSFWNALGVLTFDISPRLAQHCFIRSIEHKSQNAIAWTNLGLFYLVHNDDDLANQAFLKAQIIDPEWAAAWIGQATLADMAGHAVEASVLLEHAFTLGADTPEADIAFASHALEKYRRSTSVDPDLVADTFDPARPDAARTLTAPLFAVTRYLTRRPDEVSALHVNALILEHLGDRKAASESFERAAALLEELYEEDESAGVEGRFIIAQTNLGRVRLASEDYEGALEAFDAALSLLDLGATPTEKGALTQDQAVVLFSQCKLGSGLAHYFLEDTSMAERTLEEAIDDLDLHKNDRTVHLAVALSRIYYAEGDETRALGALLDSPDVYVPPQSLSVNAHRLTFIMFSHDSTKSSIPLFIKLTLEALSIVTHTPALNEMLSRMKRSDPIIKYAPASTKLTAIGRIMQGDVHGAVRLASRVLHVAPWSRPNRARLVRVLTDFPEALSNPKDTITVPSPATAIPVVLRLLPPIPPTEQQEGIRAFQTLEMSALAFALNEDVGKASRGVEKALHYGPWLGQMRRALATARKFSERGVEN</sequence>
<feature type="repeat" description="TPR" evidence="3">
    <location>
        <begin position="823"/>
        <end position="856"/>
    </location>
</feature>
<dbReference type="InterPro" id="IPR019734">
    <property type="entry name" value="TPR_rpt"/>
</dbReference>
<reference evidence="6" key="1">
    <citation type="submission" date="2016-09" db="EMBL/GenBank/DDBJ databases">
        <authorList>
            <person name="Jeantristanb JTB J.-T."/>
            <person name="Ricardo R."/>
        </authorList>
    </citation>
    <scope>NUCLEOTIDE SEQUENCE [LARGE SCALE GENOMIC DNA]</scope>
</reference>
<keyword evidence="1" id="KW-0677">Repeat</keyword>
<dbReference type="Pfam" id="PF18833">
    <property type="entry name" value="TPR_22"/>
    <property type="match status" value="1"/>
</dbReference>
<accession>A0A238FF26</accession>
<dbReference type="Proteomes" id="UP000198372">
    <property type="component" value="Unassembled WGS sequence"/>
</dbReference>
<dbReference type="PANTHER" id="PTHR15704:SF7">
    <property type="entry name" value="SUPERKILLER COMPLEX PROTEIN 3"/>
    <property type="match status" value="1"/>
</dbReference>
<evidence type="ECO:0000256" key="3">
    <source>
        <dbReference type="PROSITE-ProRule" id="PRU00339"/>
    </source>
</evidence>
<feature type="repeat" description="TPR" evidence="3">
    <location>
        <begin position="1112"/>
        <end position="1145"/>
    </location>
</feature>
<dbReference type="PROSITE" id="PS50005">
    <property type="entry name" value="TPR"/>
    <property type="match status" value="3"/>
</dbReference>
<feature type="repeat" description="TPR" evidence="3">
    <location>
        <begin position="47"/>
        <end position="80"/>
    </location>
</feature>
<dbReference type="Gene3D" id="1.25.40.10">
    <property type="entry name" value="Tetratricopeptide repeat domain"/>
    <property type="match status" value="4"/>
</dbReference>
<dbReference type="PANTHER" id="PTHR15704">
    <property type="entry name" value="SUPERKILLER 3 PROTEIN-RELATED"/>
    <property type="match status" value="1"/>
</dbReference>
<name>A0A238FF26_9BASI</name>
<dbReference type="InterPro" id="IPR039226">
    <property type="entry name" value="Ski3/TTC37"/>
</dbReference>
<evidence type="ECO:0000313" key="6">
    <source>
        <dbReference type="Proteomes" id="UP000198372"/>
    </source>
</evidence>
<dbReference type="Pfam" id="PF13432">
    <property type="entry name" value="TPR_16"/>
    <property type="match status" value="2"/>
</dbReference>
<dbReference type="SUPFAM" id="SSF48452">
    <property type="entry name" value="TPR-like"/>
    <property type="match status" value="4"/>
</dbReference>
<dbReference type="InterPro" id="IPR011990">
    <property type="entry name" value="TPR-like_helical_dom_sf"/>
</dbReference>
<dbReference type="OrthoDB" id="421075at2759"/>
<feature type="region of interest" description="Disordered" evidence="4">
    <location>
        <begin position="616"/>
        <end position="639"/>
    </location>
</feature>
<dbReference type="GO" id="GO:0006401">
    <property type="term" value="P:RNA catabolic process"/>
    <property type="evidence" value="ECO:0007669"/>
    <property type="project" value="InterPro"/>
</dbReference>